<evidence type="ECO:0000256" key="5">
    <source>
        <dbReference type="RuleBase" id="RU000509"/>
    </source>
</evidence>
<feature type="binding site" evidence="4">
    <location>
        <position position="402"/>
    </location>
    <ligand>
        <name>substrate</name>
    </ligand>
</feature>
<feature type="binding site" evidence="4">
    <location>
        <position position="397"/>
    </location>
    <ligand>
        <name>substrate</name>
    </ligand>
</feature>
<sequence length="582" mass="64359">MKVMSVPRPAANSLIDISCSPPERDTAPIGGIQSKSSGQRAGGAGVRCFTEPLRIQDHALSARMAGEHSGREVDKPRRSQSGSIDALTYATREPSSKLPLSGYRQTASEESSTARENTESARQQFDIGSPTISTSNTDASVPIFVMMPLDTVQIDGTLKNEKALTFAFKALKAIGVTGVMVDVWWGIVERDEPQTYDWRAYKQLLSIVKNCGLRMQAVMSFHACGPNVGDGVDVPLPIWVREAMKRDPDLCYGDQWGYRNPECLSLWADNVPNVSGRSPLQCYEDFMESFKEAMGPDIGADRVVADCYDNRALLDLASVASREGHILWGGAGPHDSGGYNDLPLETGFFASEGGSWDSEYGHFFLEWYSRCLVEHGDRMLAVSQQVFGDLGVQTSIKCAGVHWWYNSRSHAAELTAGYYNTRAGNYQPTRNGYDAICKLCAKYNAHLNFTCVEMRDCEHPTEAKCGPEGLLRQVRLTAEKHNVKIAGENALCRFDREAYDKIVEHARGGDGLSSLEAFTFLRLMPEFFDEANFNSFVAFVKRMKEHTGGVANVTEKPEGLSEGDKLDLFFSCVENSHWFKAS</sequence>
<dbReference type="EC" id="3.2.1.2" evidence="5"/>
<evidence type="ECO:0000313" key="8">
    <source>
        <dbReference type="Proteomes" id="UP001190700"/>
    </source>
</evidence>
<feature type="compositionally biased region" description="Basic and acidic residues" evidence="6">
    <location>
        <begin position="65"/>
        <end position="77"/>
    </location>
</feature>
<feature type="region of interest" description="Disordered" evidence="6">
    <location>
        <begin position="63"/>
        <end position="123"/>
    </location>
</feature>
<protein>
    <recommendedName>
        <fullName evidence="5">Beta-amylase</fullName>
        <ecNumber evidence="5">3.2.1.2</ecNumber>
    </recommendedName>
</protein>
<feature type="region of interest" description="Disordered" evidence="6">
    <location>
        <begin position="18"/>
        <end position="44"/>
    </location>
</feature>
<dbReference type="PANTHER" id="PTHR31352">
    <property type="entry name" value="BETA-AMYLASE 1, CHLOROPLASTIC"/>
    <property type="match status" value="1"/>
</dbReference>
<dbReference type="EMBL" id="LGRX02014682">
    <property type="protein sequence ID" value="KAK3264264.1"/>
    <property type="molecule type" value="Genomic_DNA"/>
</dbReference>
<organism evidence="7 8">
    <name type="scientific">Cymbomonas tetramitiformis</name>
    <dbReference type="NCBI Taxonomy" id="36881"/>
    <lineage>
        <taxon>Eukaryota</taxon>
        <taxon>Viridiplantae</taxon>
        <taxon>Chlorophyta</taxon>
        <taxon>Pyramimonadophyceae</taxon>
        <taxon>Pyramimonadales</taxon>
        <taxon>Pyramimonadaceae</taxon>
        <taxon>Cymbomonas</taxon>
    </lineage>
</organism>
<dbReference type="PRINTS" id="PR00750">
    <property type="entry name" value="BETAAMYLASE"/>
</dbReference>
<evidence type="ECO:0000313" key="7">
    <source>
        <dbReference type="EMBL" id="KAK3264264.1"/>
    </source>
</evidence>
<keyword evidence="8" id="KW-1185">Reference proteome</keyword>
<dbReference type="Pfam" id="PF01373">
    <property type="entry name" value="Glyco_hydro_14"/>
    <property type="match status" value="2"/>
</dbReference>
<comment type="similarity">
    <text evidence="1 5">Belongs to the glycosyl hydrolase 14 family.</text>
</comment>
<keyword evidence="5" id="KW-0326">Glycosidase</keyword>
<dbReference type="SUPFAM" id="SSF51445">
    <property type="entry name" value="(Trans)glycosidases"/>
    <property type="match status" value="1"/>
</dbReference>
<keyword evidence="5" id="KW-0378">Hydrolase</keyword>
<feature type="binding site" evidence="4">
    <location>
        <position position="522"/>
    </location>
    <ligand>
        <name>substrate</name>
    </ligand>
</feature>
<feature type="binding site" evidence="4">
    <location>
        <begin position="489"/>
        <end position="490"/>
    </location>
    <ligand>
        <name>substrate</name>
    </ligand>
</feature>
<dbReference type="InterPro" id="IPR001554">
    <property type="entry name" value="Glyco_hydro_14"/>
</dbReference>
<dbReference type="AlphaFoldDB" id="A0AAE0FQZ5"/>
<evidence type="ECO:0000256" key="6">
    <source>
        <dbReference type="SAM" id="MobiDB-lite"/>
    </source>
</evidence>
<feature type="binding site" evidence="4">
    <location>
        <position position="222"/>
    </location>
    <ligand>
        <name>substrate</name>
    </ligand>
</feature>
<feature type="binding site" evidence="4">
    <location>
        <position position="182"/>
    </location>
    <ligand>
        <name>substrate</name>
    </ligand>
</feature>
<proteinExistence type="inferred from homology"/>
<reference evidence="7 8" key="1">
    <citation type="journal article" date="2015" name="Genome Biol. Evol.">
        <title>Comparative Genomics of a Bacterivorous Green Alga Reveals Evolutionary Causalities and Consequences of Phago-Mixotrophic Mode of Nutrition.</title>
        <authorList>
            <person name="Burns J.A."/>
            <person name="Paasch A."/>
            <person name="Narechania A."/>
            <person name="Kim E."/>
        </authorList>
    </citation>
    <scope>NUCLEOTIDE SEQUENCE [LARGE SCALE GENOMIC DNA]</scope>
    <source>
        <strain evidence="7 8">PLY_AMNH</strain>
    </source>
</reference>
<keyword evidence="3 5" id="KW-0624">Polysaccharide degradation</keyword>
<dbReference type="Proteomes" id="UP001190700">
    <property type="component" value="Unassembled WGS sequence"/>
</dbReference>
<feature type="binding site" evidence="4">
    <location>
        <position position="230"/>
    </location>
    <ligand>
        <name>substrate</name>
    </ligand>
</feature>
<name>A0AAE0FQZ5_9CHLO</name>
<dbReference type="Gene3D" id="3.20.20.80">
    <property type="entry name" value="Glycosidases"/>
    <property type="match status" value="2"/>
</dbReference>
<evidence type="ECO:0000256" key="3">
    <source>
        <dbReference type="ARBA" id="ARBA00023326"/>
    </source>
</evidence>
<dbReference type="PANTHER" id="PTHR31352:SF31">
    <property type="entry name" value="BETA-AMYLASE 1, CHLOROPLASTIC"/>
    <property type="match status" value="1"/>
</dbReference>
<gene>
    <name evidence="7" type="ORF">CYMTET_26986</name>
</gene>
<dbReference type="GO" id="GO:0016161">
    <property type="term" value="F:beta-amylase activity"/>
    <property type="evidence" value="ECO:0007669"/>
    <property type="project" value="UniProtKB-EC"/>
</dbReference>
<evidence type="ECO:0000256" key="1">
    <source>
        <dbReference type="ARBA" id="ARBA00005652"/>
    </source>
</evidence>
<evidence type="ECO:0000256" key="4">
    <source>
        <dbReference type="PIRSR" id="PIRSR601554-2"/>
    </source>
</evidence>
<evidence type="ECO:0000256" key="2">
    <source>
        <dbReference type="ARBA" id="ARBA00023277"/>
    </source>
</evidence>
<accession>A0AAE0FQZ5</accession>
<feature type="binding site" evidence="4">
    <location>
        <position position="450"/>
    </location>
    <ligand>
        <name>substrate</name>
    </ligand>
</feature>
<comment type="caution">
    <text evidence="7">The sequence shown here is derived from an EMBL/GenBank/DDBJ whole genome shotgun (WGS) entry which is preliminary data.</text>
</comment>
<dbReference type="GO" id="GO:0000272">
    <property type="term" value="P:polysaccharide catabolic process"/>
    <property type="evidence" value="ECO:0007669"/>
    <property type="project" value="UniProtKB-KW"/>
</dbReference>
<keyword evidence="2 5" id="KW-0119">Carbohydrate metabolism</keyword>
<dbReference type="InterPro" id="IPR017853">
    <property type="entry name" value="GH"/>
</dbReference>
<comment type="catalytic activity">
    <reaction evidence="5">
        <text>Hydrolysis of (1-&gt;4)-alpha-D-glucosidic linkages in polysaccharides so as to remove successive maltose units from the non-reducing ends of the chains.</text>
        <dbReference type="EC" id="3.2.1.2"/>
    </reaction>
</comment>